<dbReference type="Pfam" id="PF13520">
    <property type="entry name" value="AA_permease_2"/>
    <property type="match status" value="1"/>
</dbReference>
<dbReference type="PIRSF" id="PIRSF006060">
    <property type="entry name" value="AA_transporter"/>
    <property type="match status" value="1"/>
</dbReference>
<sequence>MARTKGDSDSNTLALLGKKEVLKRRFGFWSLFGFAVCELITWETVLALFSQGFDNGGPAGLVYGFIIAWSSTLSVYVVISELASMAPIAAGQYYWVYILAPDRYKVFCSYIVGWLTSLAWVATVATETIFAGTMLQGLIILDHENDYDPKRWHGTLLAWLVIVVAIFINVVIPGALPKFEIFIIVFHIAGFIAIVSILWVYSPHNSAHFVFTTALNEGGWPTQGLSYCVGFLGNVATFVGADASVHMAEEVANAPWNIPRAIVGAMLINGAVGFVMMLTLLFCLGDVDSVLETATGYPFIQIFKDSVTNTAGATVMGAIVLALTWACATGIITTASRMTWSFARDKGTPFSSAVSYVSKTRRIPTVAVLVVTGIAALLTLIYIGSYTAFNDVISLTITGFYSSYFLPAAFLLYNRVKGRVQPHQRQTPGFPVDPDDMSDDNATKAPVSPDRDGISTGIPSKNVAGRDDLDDDIKAEATAYTGAGSSAYHPAAEAAAANQHHRVVSVAEAPLVWGPFHLPGWLGIVNNAYACVYMIFVIFWSVWPPETPVNYQTMNYSVVVTSGVIIFSIIWYYVRGRKEYQGPIVDDEVAAIVVRRGSVGVGVGGGGGV</sequence>
<keyword evidence="2" id="KW-0813">Transport</keyword>
<keyword evidence="5 7" id="KW-0472">Membrane</keyword>
<feature type="transmembrane region" description="Helical" evidence="7">
    <location>
        <begin position="222"/>
        <end position="241"/>
    </location>
</feature>
<name>A0A0D2BLQ5_9EURO</name>
<dbReference type="Proteomes" id="UP000053328">
    <property type="component" value="Unassembled WGS sequence"/>
</dbReference>
<evidence type="ECO:0000256" key="1">
    <source>
        <dbReference type="ARBA" id="ARBA00004141"/>
    </source>
</evidence>
<dbReference type="PANTHER" id="PTHR45649:SF1">
    <property type="entry name" value="TRANSPORTER, PUTATIVE (EUROFUNG)-RELATED"/>
    <property type="match status" value="1"/>
</dbReference>
<feature type="region of interest" description="Disordered" evidence="6">
    <location>
        <begin position="422"/>
        <end position="467"/>
    </location>
</feature>
<feature type="transmembrane region" description="Helical" evidence="7">
    <location>
        <begin position="107"/>
        <end position="132"/>
    </location>
</feature>
<dbReference type="PANTHER" id="PTHR45649">
    <property type="entry name" value="AMINO-ACID PERMEASE BAT1"/>
    <property type="match status" value="1"/>
</dbReference>
<dbReference type="OrthoDB" id="3257095at2759"/>
<dbReference type="HOGENOM" id="CLU_004495_6_2_1"/>
<gene>
    <name evidence="8" type="ORF">PV08_00448</name>
</gene>
<feature type="transmembrane region" description="Helical" evidence="7">
    <location>
        <begin position="179"/>
        <end position="202"/>
    </location>
</feature>
<reference evidence="8 9" key="1">
    <citation type="submission" date="2015-01" db="EMBL/GenBank/DDBJ databases">
        <title>The Genome Sequence of Exophiala spinifera CBS89968.</title>
        <authorList>
            <consortium name="The Broad Institute Genomics Platform"/>
            <person name="Cuomo C."/>
            <person name="de Hoog S."/>
            <person name="Gorbushina A."/>
            <person name="Stielow B."/>
            <person name="Teixiera M."/>
            <person name="Abouelleil A."/>
            <person name="Chapman S.B."/>
            <person name="Priest M."/>
            <person name="Young S.K."/>
            <person name="Wortman J."/>
            <person name="Nusbaum C."/>
            <person name="Birren B."/>
        </authorList>
    </citation>
    <scope>NUCLEOTIDE SEQUENCE [LARGE SCALE GENOMIC DNA]</scope>
    <source>
        <strain evidence="8 9">CBS 89968</strain>
    </source>
</reference>
<keyword evidence="4 7" id="KW-1133">Transmembrane helix</keyword>
<dbReference type="Gene3D" id="1.20.1740.10">
    <property type="entry name" value="Amino acid/polyamine transporter I"/>
    <property type="match status" value="1"/>
</dbReference>
<dbReference type="RefSeq" id="XP_016240089.1">
    <property type="nucleotide sequence ID" value="XM_016374813.1"/>
</dbReference>
<feature type="transmembrane region" description="Helical" evidence="7">
    <location>
        <begin position="261"/>
        <end position="282"/>
    </location>
</feature>
<dbReference type="GO" id="GO:0016020">
    <property type="term" value="C:membrane"/>
    <property type="evidence" value="ECO:0007669"/>
    <property type="project" value="UniProtKB-SubCell"/>
</dbReference>
<feature type="transmembrane region" description="Helical" evidence="7">
    <location>
        <begin position="392"/>
        <end position="413"/>
    </location>
</feature>
<evidence type="ECO:0000256" key="6">
    <source>
        <dbReference type="SAM" id="MobiDB-lite"/>
    </source>
</evidence>
<evidence type="ECO:0000313" key="8">
    <source>
        <dbReference type="EMBL" id="KIW19873.1"/>
    </source>
</evidence>
<evidence type="ECO:0000256" key="5">
    <source>
        <dbReference type="ARBA" id="ARBA00023136"/>
    </source>
</evidence>
<dbReference type="InterPro" id="IPR002293">
    <property type="entry name" value="AA/rel_permease1"/>
</dbReference>
<evidence type="ECO:0000256" key="4">
    <source>
        <dbReference type="ARBA" id="ARBA00022989"/>
    </source>
</evidence>
<feature type="transmembrane region" description="Helical" evidence="7">
    <location>
        <begin position="366"/>
        <end position="386"/>
    </location>
</feature>
<dbReference type="STRING" id="91928.A0A0D2BLQ5"/>
<evidence type="ECO:0000313" key="9">
    <source>
        <dbReference type="Proteomes" id="UP000053328"/>
    </source>
</evidence>
<organism evidence="8 9">
    <name type="scientific">Exophiala spinifera</name>
    <dbReference type="NCBI Taxonomy" id="91928"/>
    <lineage>
        <taxon>Eukaryota</taxon>
        <taxon>Fungi</taxon>
        <taxon>Dikarya</taxon>
        <taxon>Ascomycota</taxon>
        <taxon>Pezizomycotina</taxon>
        <taxon>Eurotiomycetes</taxon>
        <taxon>Chaetothyriomycetidae</taxon>
        <taxon>Chaetothyriales</taxon>
        <taxon>Herpotrichiellaceae</taxon>
        <taxon>Exophiala</taxon>
    </lineage>
</organism>
<feature type="transmembrane region" description="Helical" evidence="7">
    <location>
        <begin position="61"/>
        <end position="79"/>
    </location>
</feature>
<feature type="transmembrane region" description="Helical" evidence="7">
    <location>
        <begin position="555"/>
        <end position="574"/>
    </location>
</feature>
<feature type="transmembrane region" description="Helical" evidence="7">
    <location>
        <begin position="26"/>
        <end position="49"/>
    </location>
</feature>
<dbReference type="VEuPathDB" id="FungiDB:PV08_00448"/>
<feature type="transmembrane region" description="Helical" evidence="7">
    <location>
        <begin position="313"/>
        <end position="336"/>
    </location>
</feature>
<dbReference type="GeneID" id="27327531"/>
<evidence type="ECO:0000256" key="7">
    <source>
        <dbReference type="SAM" id="Phobius"/>
    </source>
</evidence>
<comment type="subcellular location">
    <subcellularLocation>
        <location evidence="1">Membrane</location>
        <topology evidence="1">Multi-pass membrane protein</topology>
    </subcellularLocation>
</comment>
<evidence type="ECO:0000256" key="3">
    <source>
        <dbReference type="ARBA" id="ARBA00022692"/>
    </source>
</evidence>
<protein>
    <recommendedName>
        <fullName evidence="10">Amino acid permease/ SLC12A domain-containing protein</fullName>
    </recommendedName>
</protein>
<accession>A0A0D2BLQ5</accession>
<keyword evidence="3 7" id="KW-0812">Transmembrane</keyword>
<dbReference type="GO" id="GO:0022857">
    <property type="term" value="F:transmembrane transporter activity"/>
    <property type="evidence" value="ECO:0007669"/>
    <property type="project" value="InterPro"/>
</dbReference>
<evidence type="ECO:0008006" key="10">
    <source>
        <dbReference type="Google" id="ProtNLM"/>
    </source>
</evidence>
<evidence type="ECO:0000256" key="2">
    <source>
        <dbReference type="ARBA" id="ARBA00022448"/>
    </source>
</evidence>
<proteinExistence type="predicted"/>
<keyword evidence="9" id="KW-1185">Reference proteome</keyword>
<feature type="transmembrane region" description="Helical" evidence="7">
    <location>
        <begin position="152"/>
        <end position="172"/>
    </location>
</feature>
<dbReference type="AlphaFoldDB" id="A0A0D2BLQ5"/>
<feature type="transmembrane region" description="Helical" evidence="7">
    <location>
        <begin position="521"/>
        <end position="543"/>
    </location>
</feature>
<dbReference type="EMBL" id="KN847492">
    <property type="protein sequence ID" value="KIW19873.1"/>
    <property type="molecule type" value="Genomic_DNA"/>
</dbReference>